<dbReference type="EMBL" id="FRFC01000003">
    <property type="protein sequence ID" value="SHO44967.1"/>
    <property type="molecule type" value="Genomic_DNA"/>
</dbReference>
<reference evidence="2" key="1">
    <citation type="submission" date="2016-12" db="EMBL/GenBank/DDBJ databases">
        <authorList>
            <person name="Herbold C."/>
        </authorList>
    </citation>
    <scope>NUCLEOTIDE SEQUENCE [LARGE SCALE GENOMIC DNA]</scope>
</reference>
<name>A0A2H1EGF8_9ARCH</name>
<evidence type="ECO:0000313" key="2">
    <source>
        <dbReference type="Proteomes" id="UP000232412"/>
    </source>
</evidence>
<dbReference type="OrthoDB" id="10080at2157"/>
<sequence>MSGTIRIENKNLVFEMHGIDIILAIRKSITIPLEHVLSVSTDRISWKPFEQIKVAGTSLPGVIKDGMFLSSDGLLFFEMHNPDKCITVSLKNEKYKKIIFEVDDKESIAKTIRDALSN</sequence>
<accession>A0A2H1EGF8</accession>
<evidence type="ECO:0000313" key="1">
    <source>
        <dbReference type="EMBL" id="SHO44967.1"/>
    </source>
</evidence>
<dbReference type="RefSeq" id="WP_101009499.1">
    <property type="nucleotide sequence ID" value="NZ_FRFC01000003.1"/>
</dbReference>
<dbReference type="Proteomes" id="UP000232412">
    <property type="component" value="Unassembled WGS sequence"/>
</dbReference>
<evidence type="ECO:0008006" key="3">
    <source>
        <dbReference type="Google" id="ProtNLM"/>
    </source>
</evidence>
<keyword evidence="2" id="KW-1185">Reference proteome</keyword>
<dbReference type="AlphaFoldDB" id="A0A2H1EGF8"/>
<proteinExistence type="predicted"/>
<protein>
    <recommendedName>
        <fullName evidence="3">Bacterial Pleckstrin homology domain-containing protein</fullName>
    </recommendedName>
</protein>
<organism evidence="1 2">
    <name type="scientific">Nitrosotalea sinensis</name>
    <dbReference type="NCBI Taxonomy" id="1499975"/>
    <lineage>
        <taxon>Archaea</taxon>
        <taxon>Nitrososphaerota</taxon>
        <taxon>Nitrososphaeria</taxon>
        <taxon>Nitrosotaleales</taxon>
        <taxon>Nitrosotaleaceae</taxon>
        <taxon>Nitrosotalea</taxon>
    </lineage>
</organism>
<gene>
    <name evidence="1" type="ORF">NSIN_20494</name>
</gene>